<organism evidence="9 10">
    <name type="scientific">Eisenbergiella tayi</name>
    <dbReference type="NCBI Taxonomy" id="1432052"/>
    <lineage>
        <taxon>Bacteria</taxon>
        <taxon>Bacillati</taxon>
        <taxon>Bacillota</taxon>
        <taxon>Clostridia</taxon>
        <taxon>Lachnospirales</taxon>
        <taxon>Lachnospiraceae</taxon>
        <taxon>Eisenbergiella</taxon>
    </lineage>
</organism>
<comment type="caution">
    <text evidence="9">The sequence shown here is derived from an EMBL/GenBank/DDBJ whole genome shotgun (WGS) entry which is preliminary data.</text>
</comment>
<keyword evidence="6 7" id="KW-0472">Membrane</keyword>
<keyword evidence="5 7" id="KW-1133">Transmembrane helix</keyword>
<keyword evidence="9" id="KW-0762">Sugar transport</keyword>
<keyword evidence="2 7" id="KW-0813">Transport</keyword>
<evidence type="ECO:0000256" key="6">
    <source>
        <dbReference type="ARBA" id="ARBA00023136"/>
    </source>
</evidence>
<sequence length="318" mass="35782">MTGSRPQRQFGAGRKKGVRRSSMRLLKKSWVCYLFILPMIIYIVLFNYLPMYGIQLAFKDYRALDGIWGSPWVGWKHFQTFFGSYQFKDLLWNTLALSIYSLAAGFPLPILFALFLNYVTNSKGRKAAQMITYAPHFISTVVFCGMILIFLASDGIVNQILALLGIEPVAFLSNPKNFRHIYVWSGVLQSIGWGSIMYISVLASVGPELHEAARVDGATKFQRMLYIDIPSIVPTMVIMLIMRAGEIMDVGFEKAFLLQNSVNLDYSEIISTYVYKIGIQSGQFSYSAAIGLFNNIINLILLLAVNRIAGKASDVSLW</sequence>
<evidence type="ECO:0000259" key="8">
    <source>
        <dbReference type="PROSITE" id="PS50928"/>
    </source>
</evidence>
<evidence type="ECO:0000256" key="3">
    <source>
        <dbReference type="ARBA" id="ARBA00022475"/>
    </source>
</evidence>
<evidence type="ECO:0000313" key="9">
    <source>
        <dbReference type="EMBL" id="ODM09812.1"/>
    </source>
</evidence>
<dbReference type="Proteomes" id="UP000095003">
    <property type="component" value="Unassembled WGS sequence"/>
</dbReference>
<dbReference type="GeneID" id="93302136"/>
<dbReference type="RefSeq" id="WP_069158237.1">
    <property type="nucleotide sequence ID" value="NZ_DBFYTC010000237.1"/>
</dbReference>
<evidence type="ECO:0000256" key="1">
    <source>
        <dbReference type="ARBA" id="ARBA00004651"/>
    </source>
</evidence>
<feature type="transmembrane region" description="Helical" evidence="7">
    <location>
        <begin position="90"/>
        <end position="116"/>
    </location>
</feature>
<evidence type="ECO:0000256" key="7">
    <source>
        <dbReference type="RuleBase" id="RU363032"/>
    </source>
</evidence>
<accession>A0A1E3AM56</accession>
<dbReference type="Gene3D" id="1.10.3720.10">
    <property type="entry name" value="MetI-like"/>
    <property type="match status" value="1"/>
</dbReference>
<dbReference type="PANTHER" id="PTHR43227:SF11">
    <property type="entry name" value="BLL4140 PROTEIN"/>
    <property type="match status" value="1"/>
</dbReference>
<evidence type="ECO:0000313" key="10">
    <source>
        <dbReference type="Proteomes" id="UP000095003"/>
    </source>
</evidence>
<feature type="transmembrane region" description="Helical" evidence="7">
    <location>
        <begin position="137"/>
        <end position="161"/>
    </location>
</feature>
<dbReference type="Pfam" id="PF00528">
    <property type="entry name" value="BPD_transp_1"/>
    <property type="match status" value="1"/>
</dbReference>
<feature type="transmembrane region" description="Helical" evidence="7">
    <location>
        <begin position="284"/>
        <end position="305"/>
    </location>
</feature>
<evidence type="ECO:0000256" key="4">
    <source>
        <dbReference type="ARBA" id="ARBA00022692"/>
    </source>
</evidence>
<feature type="transmembrane region" description="Helical" evidence="7">
    <location>
        <begin position="224"/>
        <end position="242"/>
    </location>
</feature>
<dbReference type="InterPro" id="IPR035906">
    <property type="entry name" value="MetI-like_sf"/>
</dbReference>
<comment type="subcellular location">
    <subcellularLocation>
        <location evidence="1 7">Cell membrane</location>
        <topology evidence="1 7">Multi-pass membrane protein</topology>
    </subcellularLocation>
</comment>
<dbReference type="GO" id="GO:0055085">
    <property type="term" value="P:transmembrane transport"/>
    <property type="evidence" value="ECO:0007669"/>
    <property type="project" value="InterPro"/>
</dbReference>
<dbReference type="InterPro" id="IPR000515">
    <property type="entry name" value="MetI-like"/>
</dbReference>
<dbReference type="PROSITE" id="PS50928">
    <property type="entry name" value="ABC_TM1"/>
    <property type="match status" value="1"/>
</dbReference>
<dbReference type="SUPFAM" id="SSF161098">
    <property type="entry name" value="MetI-like"/>
    <property type="match status" value="1"/>
</dbReference>
<dbReference type="EMBL" id="MCGI01000004">
    <property type="protein sequence ID" value="ODM09812.1"/>
    <property type="molecule type" value="Genomic_DNA"/>
</dbReference>
<feature type="domain" description="ABC transmembrane type-1" evidence="8">
    <location>
        <begin position="91"/>
        <end position="305"/>
    </location>
</feature>
<feature type="transmembrane region" description="Helical" evidence="7">
    <location>
        <begin position="181"/>
        <end position="203"/>
    </location>
</feature>
<protein>
    <submittedName>
        <fullName evidence="9">Putative multiple-sugar transport system permease YteP</fullName>
    </submittedName>
</protein>
<dbReference type="GO" id="GO:0005886">
    <property type="term" value="C:plasma membrane"/>
    <property type="evidence" value="ECO:0007669"/>
    <property type="project" value="UniProtKB-SubCell"/>
</dbReference>
<keyword evidence="4 7" id="KW-0812">Transmembrane</keyword>
<name>A0A1E3AM56_9FIRM</name>
<evidence type="ECO:0000256" key="5">
    <source>
        <dbReference type="ARBA" id="ARBA00022989"/>
    </source>
</evidence>
<gene>
    <name evidence="9" type="primary">yteP_76</name>
    <name evidence="9" type="ORF">BEH84_04180</name>
</gene>
<reference evidence="9 10" key="1">
    <citation type="submission" date="2016-07" db="EMBL/GenBank/DDBJ databases">
        <title>Characterization of isolates of Eisenbergiella tayi derived from blood cultures, using whole genome sequencing.</title>
        <authorList>
            <person name="Burdz T."/>
            <person name="Wiebe D."/>
            <person name="Huynh C."/>
            <person name="Bernard K."/>
        </authorList>
    </citation>
    <scope>NUCLEOTIDE SEQUENCE [LARGE SCALE GENOMIC DNA]</scope>
    <source>
        <strain evidence="9 10">NML 120489</strain>
    </source>
</reference>
<comment type="similarity">
    <text evidence="7">Belongs to the binding-protein-dependent transport system permease family.</text>
</comment>
<dbReference type="CDD" id="cd06261">
    <property type="entry name" value="TM_PBP2"/>
    <property type="match status" value="1"/>
</dbReference>
<dbReference type="PATRIC" id="fig|1432052.3.peg.4631"/>
<dbReference type="InterPro" id="IPR050809">
    <property type="entry name" value="UgpAE/MalFG_permease"/>
</dbReference>
<feature type="transmembrane region" description="Helical" evidence="7">
    <location>
        <begin position="30"/>
        <end position="49"/>
    </location>
</feature>
<keyword evidence="3" id="KW-1003">Cell membrane</keyword>
<dbReference type="PANTHER" id="PTHR43227">
    <property type="entry name" value="BLL4140 PROTEIN"/>
    <property type="match status" value="1"/>
</dbReference>
<proteinExistence type="inferred from homology"/>
<evidence type="ECO:0000256" key="2">
    <source>
        <dbReference type="ARBA" id="ARBA00022448"/>
    </source>
</evidence>
<dbReference type="AlphaFoldDB" id="A0A1E3AM56"/>